<feature type="domain" description="DM2" evidence="6">
    <location>
        <begin position="214"/>
        <end position="297"/>
    </location>
</feature>
<dbReference type="CDD" id="cd10567">
    <property type="entry name" value="SWIB-MDM2_like"/>
    <property type="match status" value="1"/>
</dbReference>
<evidence type="ECO:0000259" key="5">
    <source>
        <dbReference type="PROSITE" id="PS51360"/>
    </source>
</evidence>
<name>A0A1S2XUJ3_CICAR</name>
<dbReference type="Gene3D" id="3.30.40.10">
    <property type="entry name" value="Zinc/RING finger domain, C3HC4 (zinc finger)"/>
    <property type="match status" value="1"/>
</dbReference>
<dbReference type="eggNOG" id="KOG1081">
    <property type="taxonomic scope" value="Eukaryota"/>
</dbReference>
<evidence type="ECO:0000256" key="2">
    <source>
        <dbReference type="ARBA" id="ARBA00022771"/>
    </source>
</evidence>
<dbReference type="PROSITE" id="PS51925">
    <property type="entry name" value="SWIB_MDM2"/>
    <property type="match status" value="1"/>
</dbReference>
<dbReference type="InterPro" id="IPR001965">
    <property type="entry name" value="Znf_PHD"/>
</dbReference>
<keyword evidence="1" id="KW-0479">Metal-binding</keyword>
<evidence type="ECO:0000256" key="4">
    <source>
        <dbReference type="SAM" id="MobiDB-lite"/>
    </source>
</evidence>
<gene>
    <name evidence="8" type="primary">LOC101514441</name>
</gene>
<evidence type="ECO:0000259" key="6">
    <source>
        <dbReference type="PROSITE" id="PS51925"/>
    </source>
</evidence>
<dbReference type="InterPro" id="IPR036128">
    <property type="entry name" value="Plus3-like_sf"/>
</dbReference>
<dbReference type="Proteomes" id="UP000087171">
    <property type="component" value="Chromosome Ca3"/>
</dbReference>
<dbReference type="InterPro" id="IPR058668">
    <property type="entry name" value="NERD_dom"/>
</dbReference>
<feature type="region of interest" description="Disordered" evidence="4">
    <location>
        <begin position="182"/>
        <end position="203"/>
    </location>
</feature>
<proteinExistence type="predicted"/>
<sequence length="555" mass="64342">MSKNRENNAKRKLSFQPKPEEKEEDWCFECKDGGQLVFCDHKKCGKVYHQDCLGKDESFFDTAKSWVCARHYCLNCIKPSKFCCLGCPNSVCKKCVSTSEFTVVRGVQGLCCDCVKIVEIIEQNLDHDSEGTKITLDDRETYECLFKEYWENVKVIEGLTDDDISSALSNYRKGKDVVLLTSSSEGEEEKQNDSNTNEDYRDMHRRTKRKKYNSMTFVGWASEPLFSFLASIGKYKTEPMTQWAVRTLIFEYIKKKNLYHPKDKRKFLPDQKLFPIFKKKTMSINQIYSRLEFHFAKELDYSAREKTQGQNENSSADKSIDDQTCMERKLSNLIAKPLLKKGDLFIKSGCFASIHANNIAHVYLKRSLVLELSKRAKSFVSKVVGTFVRARVNSNDHKQRNSYHLVRVLGVIHDEMSNGILLQVSFVPNAIPISELSDDDFTEQECEDLQQKVKAKLLPKLNVGDLQEKATSLHKDITKHWIVTRLVYLRVQIERANLRGRTKEKIALLEEREELEQPWKQEQLLKCMPTVFPEFMEAKYNETDEDDGETESQED</sequence>
<feature type="domain" description="Plus3" evidence="5">
    <location>
        <begin position="353"/>
        <end position="478"/>
    </location>
</feature>
<accession>A0A1S2XUJ3</accession>
<dbReference type="Pfam" id="PF25980">
    <property type="entry name" value="NERD_plant"/>
    <property type="match status" value="1"/>
</dbReference>
<dbReference type="GO" id="GO:0008270">
    <property type="term" value="F:zinc ion binding"/>
    <property type="evidence" value="ECO:0007669"/>
    <property type="project" value="UniProtKB-KW"/>
</dbReference>
<dbReference type="SMART" id="SM00249">
    <property type="entry name" value="PHD"/>
    <property type="match status" value="1"/>
</dbReference>
<dbReference type="InterPro" id="IPR011011">
    <property type="entry name" value="Znf_FYVE_PHD"/>
</dbReference>
<dbReference type="SMART" id="SM00719">
    <property type="entry name" value="Plus3"/>
    <property type="match status" value="1"/>
</dbReference>
<keyword evidence="2" id="KW-0863">Zinc-finger</keyword>
<dbReference type="Gene3D" id="1.10.245.10">
    <property type="entry name" value="SWIB/MDM2 domain"/>
    <property type="match status" value="1"/>
</dbReference>
<dbReference type="InterPro" id="IPR045894">
    <property type="entry name" value="At5g08430-like"/>
</dbReference>
<keyword evidence="3" id="KW-0862">Zinc</keyword>
<dbReference type="SUPFAM" id="SSF57903">
    <property type="entry name" value="FYVE/PHD zinc finger"/>
    <property type="match status" value="1"/>
</dbReference>
<dbReference type="Pfam" id="PF03126">
    <property type="entry name" value="Plus-3"/>
    <property type="match status" value="1"/>
</dbReference>
<dbReference type="InterPro" id="IPR036885">
    <property type="entry name" value="SWIB_MDM2_dom_sf"/>
</dbReference>
<dbReference type="OrthoDB" id="1870062at2759"/>
<keyword evidence="7" id="KW-1185">Reference proteome</keyword>
<dbReference type="AlphaFoldDB" id="A0A1S2XUJ3"/>
<evidence type="ECO:0000256" key="1">
    <source>
        <dbReference type="ARBA" id="ARBA00022723"/>
    </source>
</evidence>
<reference evidence="7" key="1">
    <citation type="journal article" date="2013" name="Nat. Biotechnol.">
        <title>Draft genome sequence of chickpea (Cicer arietinum) provides a resource for trait improvement.</title>
        <authorList>
            <person name="Varshney R.K."/>
            <person name="Song C."/>
            <person name="Saxena R.K."/>
            <person name="Azam S."/>
            <person name="Yu S."/>
            <person name="Sharpe A.G."/>
            <person name="Cannon S."/>
            <person name="Baek J."/>
            <person name="Rosen B.D."/>
            <person name="Tar'an B."/>
            <person name="Millan T."/>
            <person name="Zhang X."/>
            <person name="Ramsay L.D."/>
            <person name="Iwata A."/>
            <person name="Wang Y."/>
            <person name="Nelson W."/>
            <person name="Farmer A.D."/>
            <person name="Gaur P.M."/>
            <person name="Soderlund C."/>
            <person name="Penmetsa R.V."/>
            <person name="Xu C."/>
            <person name="Bharti A.K."/>
            <person name="He W."/>
            <person name="Winter P."/>
            <person name="Zhao S."/>
            <person name="Hane J.K."/>
            <person name="Carrasquilla-Garcia N."/>
            <person name="Condie J.A."/>
            <person name="Upadhyaya H.D."/>
            <person name="Luo M.C."/>
            <person name="Thudi M."/>
            <person name="Gowda C.L."/>
            <person name="Singh N.P."/>
            <person name="Lichtenzveig J."/>
            <person name="Gali K.K."/>
            <person name="Rubio J."/>
            <person name="Nadarajan N."/>
            <person name="Dolezel J."/>
            <person name="Bansal K.C."/>
            <person name="Xu X."/>
            <person name="Edwards D."/>
            <person name="Zhang G."/>
            <person name="Kahl G."/>
            <person name="Gil J."/>
            <person name="Singh K.B."/>
            <person name="Datta S.K."/>
            <person name="Jackson S.A."/>
            <person name="Wang J."/>
            <person name="Cook D.R."/>
        </authorList>
    </citation>
    <scope>NUCLEOTIDE SEQUENCE [LARGE SCALE GENOMIC DNA]</scope>
    <source>
        <strain evidence="7">cv. CDC Frontier</strain>
    </source>
</reference>
<dbReference type="Pfam" id="PF22908">
    <property type="entry name" value="PHD_NSD"/>
    <property type="match status" value="1"/>
</dbReference>
<dbReference type="PANTHER" id="PTHR46851">
    <property type="entry name" value="OS01G0884500 PROTEIN"/>
    <property type="match status" value="1"/>
</dbReference>
<dbReference type="InterPro" id="IPR055198">
    <property type="entry name" value="NSD_PHD"/>
</dbReference>
<dbReference type="eggNOG" id="KOG1946">
    <property type="taxonomic scope" value="Eukaryota"/>
</dbReference>
<dbReference type="RefSeq" id="XP_004494744.1">
    <property type="nucleotide sequence ID" value="XM_004494687.3"/>
</dbReference>
<protein>
    <submittedName>
        <fullName evidence="8">Zinc finger CCCH domain-containing protein 44-like</fullName>
    </submittedName>
</protein>
<dbReference type="InterPro" id="IPR003121">
    <property type="entry name" value="SWIB_MDM2_domain"/>
</dbReference>
<dbReference type="CDD" id="cd15568">
    <property type="entry name" value="PHD5_NSD"/>
    <property type="match status" value="1"/>
</dbReference>
<dbReference type="SMART" id="SM00151">
    <property type="entry name" value="SWIB"/>
    <property type="match status" value="1"/>
</dbReference>
<dbReference type="STRING" id="3827.A0A1S2XUJ3"/>
<reference evidence="8" key="2">
    <citation type="submission" date="2025-08" db="UniProtKB">
        <authorList>
            <consortium name="RefSeq"/>
        </authorList>
    </citation>
    <scope>IDENTIFICATION</scope>
    <source>
        <tissue evidence="8">Etiolated seedlings</tissue>
    </source>
</reference>
<dbReference type="SUPFAM" id="SSF47592">
    <property type="entry name" value="SWIB/MDM2 domain"/>
    <property type="match status" value="1"/>
</dbReference>
<dbReference type="SUPFAM" id="SSF159042">
    <property type="entry name" value="Plus3-like"/>
    <property type="match status" value="1"/>
</dbReference>
<organism evidence="7 8">
    <name type="scientific">Cicer arietinum</name>
    <name type="common">Chickpea</name>
    <name type="synonym">Garbanzo</name>
    <dbReference type="NCBI Taxonomy" id="3827"/>
    <lineage>
        <taxon>Eukaryota</taxon>
        <taxon>Viridiplantae</taxon>
        <taxon>Streptophyta</taxon>
        <taxon>Embryophyta</taxon>
        <taxon>Tracheophyta</taxon>
        <taxon>Spermatophyta</taxon>
        <taxon>Magnoliopsida</taxon>
        <taxon>eudicotyledons</taxon>
        <taxon>Gunneridae</taxon>
        <taxon>Pentapetalae</taxon>
        <taxon>rosids</taxon>
        <taxon>fabids</taxon>
        <taxon>Fabales</taxon>
        <taxon>Fabaceae</taxon>
        <taxon>Papilionoideae</taxon>
        <taxon>50 kb inversion clade</taxon>
        <taxon>NPAAA clade</taxon>
        <taxon>Hologalegina</taxon>
        <taxon>IRL clade</taxon>
        <taxon>Cicereae</taxon>
        <taxon>Cicer</taxon>
    </lineage>
</organism>
<dbReference type="KEGG" id="cam:101514441"/>
<dbReference type="Gene3D" id="3.90.70.200">
    <property type="entry name" value="Plus-3 domain"/>
    <property type="match status" value="1"/>
</dbReference>
<dbReference type="InterPro" id="IPR004343">
    <property type="entry name" value="Plus-3_dom"/>
</dbReference>
<evidence type="ECO:0000313" key="8">
    <source>
        <dbReference type="RefSeq" id="XP_004494744.1"/>
    </source>
</evidence>
<dbReference type="GeneID" id="101514441"/>
<dbReference type="GO" id="GO:0003677">
    <property type="term" value="F:DNA binding"/>
    <property type="evidence" value="ECO:0007669"/>
    <property type="project" value="InterPro"/>
</dbReference>
<dbReference type="PROSITE" id="PS51360">
    <property type="entry name" value="PLUS3"/>
    <property type="match status" value="1"/>
</dbReference>
<dbReference type="InterPro" id="IPR013083">
    <property type="entry name" value="Znf_RING/FYVE/PHD"/>
</dbReference>
<dbReference type="PaxDb" id="3827-XP_004494744.1"/>
<dbReference type="PANTHER" id="PTHR46851:SF22">
    <property type="entry name" value="ZINC ION BINDING _ DNA BINDING PROTEIN"/>
    <property type="match status" value="1"/>
</dbReference>
<dbReference type="InterPro" id="IPR019835">
    <property type="entry name" value="SWIB_domain"/>
</dbReference>
<evidence type="ECO:0000256" key="3">
    <source>
        <dbReference type="ARBA" id="ARBA00022833"/>
    </source>
</evidence>
<dbReference type="Pfam" id="PF02201">
    <property type="entry name" value="SWIB"/>
    <property type="match status" value="1"/>
</dbReference>
<evidence type="ECO:0000313" key="7">
    <source>
        <dbReference type="Proteomes" id="UP000087171"/>
    </source>
</evidence>